<dbReference type="InterPro" id="IPR035234">
    <property type="entry name" value="IgGFc-bd_N"/>
</dbReference>
<protein>
    <recommendedName>
        <fullName evidence="1">IgGFc-binding protein N-terminal domain-containing protein</fullName>
    </recommendedName>
</protein>
<reference evidence="2 3" key="1">
    <citation type="submission" date="2015-08" db="EMBL/GenBank/DDBJ databases">
        <authorList>
            <person name="Babu N.S."/>
            <person name="Beckwith C.J."/>
            <person name="Beseler K.G."/>
            <person name="Brison A."/>
            <person name="Carone J.V."/>
            <person name="Caskin T.P."/>
            <person name="Diamond M."/>
            <person name="Durham M.E."/>
            <person name="Foxe J.M."/>
            <person name="Go M."/>
            <person name="Henderson B.A."/>
            <person name="Jones I.B."/>
            <person name="McGettigan J.A."/>
            <person name="Micheletti S.J."/>
            <person name="Nasrallah M.E."/>
            <person name="Ortiz D."/>
            <person name="Piller C.R."/>
            <person name="Privatt S.R."/>
            <person name="Schneider S.L."/>
            <person name="Sharp S."/>
            <person name="Smith T.C."/>
            <person name="Stanton J.D."/>
            <person name="Ullery H.E."/>
            <person name="Wilson R.J."/>
            <person name="Serrano M.G."/>
            <person name="Buck G."/>
            <person name="Lee V."/>
            <person name="Wang Y."/>
            <person name="Carvalho R."/>
            <person name="Voegtly L."/>
            <person name="Shi R."/>
            <person name="Duckworth R."/>
            <person name="Johnson A."/>
            <person name="Loviza R."/>
            <person name="Walstead R."/>
            <person name="Shah Z."/>
            <person name="Kiflezghi M."/>
            <person name="Wade K."/>
            <person name="Ball S.L."/>
            <person name="Bradley K.W."/>
            <person name="Asai D.J."/>
            <person name="Bowman C.A."/>
            <person name="Russell D.A."/>
            <person name="Pope W.H."/>
            <person name="Jacobs-Sera D."/>
            <person name="Hendrix R.W."/>
            <person name="Hatfull G.F."/>
        </authorList>
    </citation>
    <scope>NUCLEOTIDE SEQUENCE [LARGE SCALE GENOMIC DNA]</scope>
    <source>
        <strain evidence="2 3">DSM 27648</strain>
    </source>
</reference>
<dbReference type="Proteomes" id="UP000064967">
    <property type="component" value="Chromosome"/>
</dbReference>
<dbReference type="PANTHER" id="PTHR46534:SF1">
    <property type="entry name" value="IGGFC-BINDING PROTEIN N-TERMINAL DOMAIN-CONTAINING PROTEIN"/>
    <property type="match status" value="1"/>
</dbReference>
<proteinExistence type="predicted"/>
<dbReference type="EMBL" id="CP012333">
    <property type="protein sequence ID" value="AKV01337.1"/>
    <property type="molecule type" value="Genomic_DNA"/>
</dbReference>
<sequence length="393" mass="42068">MPDGSGFGSAFHLKSTMPISVTSIYPFGGARSMVPSATLIFPVATWEKQHILINAWEAGRSGLPAAQIVASEDDTEVTILPKRDIQDGNGLSGTLAGTPVTYRLGKGSVLQFTQSEELSGSIVTSTKPTTMFGGNSCADVPITGGTCDILHQQIPAFNQWGSEYVGVGYRPRLGNEHELIAYRIVAARDGTVLDYDPVKPPGAPLTMNAGEVVTFTHGTGDAFIVRSQDPDHPVYLAAYMSGQRQGMMGPTGGDTAFGGRGDPEFVNVVPTGQYQSSYSFYADPTYGDTSLVIVRAKSSGEFKNVWLECAGNLTGFRPIGTKGDYEFVRVDLSRNDGPGDKFGESVCKTGLQRMRSDGPFTATLWGWSFCASYAYPGGMAQRKLVITPLPPIR</sequence>
<dbReference type="Pfam" id="PF17517">
    <property type="entry name" value="IgGFc_binding"/>
    <property type="match status" value="1"/>
</dbReference>
<feature type="domain" description="IgGFc-binding protein N-terminal" evidence="1">
    <location>
        <begin position="36"/>
        <end position="366"/>
    </location>
</feature>
<dbReference type="PANTHER" id="PTHR46534">
    <property type="entry name" value="IGGFC_BINDING DOMAIN-CONTAINING PROTEIN"/>
    <property type="match status" value="1"/>
</dbReference>
<dbReference type="STRING" id="1391654.AKJ09_08000"/>
<dbReference type="KEGG" id="llu:AKJ09_08000"/>
<organism evidence="2 3">
    <name type="scientific">Labilithrix luteola</name>
    <dbReference type="NCBI Taxonomy" id="1391654"/>
    <lineage>
        <taxon>Bacteria</taxon>
        <taxon>Pseudomonadati</taxon>
        <taxon>Myxococcota</taxon>
        <taxon>Polyangia</taxon>
        <taxon>Polyangiales</taxon>
        <taxon>Labilitrichaceae</taxon>
        <taxon>Labilithrix</taxon>
    </lineage>
</organism>
<gene>
    <name evidence="2" type="ORF">AKJ09_08000</name>
</gene>
<evidence type="ECO:0000313" key="3">
    <source>
        <dbReference type="Proteomes" id="UP000064967"/>
    </source>
</evidence>
<evidence type="ECO:0000313" key="2">
    <source>
        <dbReference type="EMBL" id="AKV01337.1"/>
    </source>
</evidence>
<accession>A0A0K1Q6R3</accession>
<keyword evidence="3" id="KW-1185">Reference proteome</keyword>
<dbReference type="AlphaFoldDB" id="A0A0K1Q6R3"/>
<evidence type="ECO:0000259" key="1">
    <source>
        <dbReference type="Pfam" id="PF17517"/>
    </source>
</evidence>
<name>A0A0K1Q6R3_9BACT</name>